<dbReference type="PRINTS" id="PR01900">
    <property type="entry name" value="YIDCPROTEIN"/>
</dbReference>
<dbReference type="CDD" id="cd20070">
    <property type="entry name" value="5TM_YidC_Alb3"/>
    <property type="match status" value="1"/>
</dbReference>
<feature type="region of interest" description="Disordered" evidence="14">
    <location>
        <begin position="30"/>
        <end position="64"/>
    </location>
</feature>
<evidence type="ECO:0000256" key="5">
    <source>
        <dbReference type="ARBA" id="ARBA00022475"/>
    </source>
</evidence>
<dbReference type="Pfam" id="PF02096">
    <property type="entry name" value="60KD_IMP"/>
    <property type="match status" value="1"/>
</dbReference>
<sequence length="580" mass="63687">MNQTRTFLLIAWLAVAFLLFMEWNKGPAPATPADAPVAELPEPTDALPGDAGIPAGDGAVPDASAAPAAASLPAAATDAPASASAAAASPGLLRVRTDVLDLRVDLRGGNLVGAELLHYPVDKDEPARKVRLFDADAARFSVAQTGLVAQSGSAPNHEAVFRPEGGRTDFQLADGQDVLEVPLLWTDPASGLQVRKTWVLKRGAYALTLREEVINDGEAAWRGYGYQQLQRIPPVASSRGFTLTNPEAYSFTGAAWYSPADKFEKRKYEDFVDDGPLNKDVTGGWIALLQHHFLVAWVPAATEPQRFSLAQLGNGQPRFLVRSVGAPFEVAPGTRTTREATLWVGPKLQEQMQAVAPGMKLTLDYGIFTFLAQPMFDFVLKPLHDHLTGNWGWAIILTVLIIKLLLYPLSAKQYQSFAKMRAIQPRIEALKERYGDDKQKFQMAMMELYKKEKINPIGGCLPILVTIPVFIALYWMLLESVEMRQAPWIGWIDNLTAPDPYFILPVINLAVMYLTQKMTPTPGMDPMQKKMMTAMPLVFGVMMAFFPSGLVLYWCTNGILGLAQQWIITKRHGTTPAPAK</sequence>
<dbReference type="RefSeq" id="WP_106990908.1">
    <property type="nucleotide sequence ID" value="NZ_KZ679093.1"/>
</dbReference>
<comment type="subunit">
    <text evidence="13">Interacts with the Sec translocase complex via SecD. Specifically interacts with transmembrane segments of nascent integral membrane proteins during membrane integration.</text>
</comment>
<feature type="compositionally biased region" description="Low complexity" evidence="14">
    <location>
        <begin position="45"/>
        <end position="64"/>
    </location>
</feature>
<dbReference type="AlphaFoldDB" id="A0A2P6M7G8"/>
<keyword evidence="4 13" id="KW-0813">Transport</keyword>
<dbReference type="InterPro" id="IPR019998">
    <property type="entry name" value="Membr_insert_YidC"/>
</dbReference>
<evidence type="ECO:0000313" key="18">
    <source>
        <dbReference type="Proteomes" id="UP000241736"/>
    </source>
</evidence>
<feature type="transmembrane region" description="Helical" evidence="13">
    <location>
        <begin position="534"/>
        <end position="554"/>
    </location>
</feature>
<evidence type="ECO:0000256" key="3">
    <source>
        <dbReference type="ARBA" id="ARBA00015325"/>
    </source>
</evidence>
<evidence type="ECO:0000256" key="4">
    <source>
        <dbReference type="ARBA" id="ARBA00022448"/>
    </source>
</evidence>
<keyword evidence="6 13" id="KW-0812">Transmembrane</keyword>
<dbReference type="PANTHER" id="PTHR12428:SF65">
    <property type="entry name" value="CYTOCHROME C OXIDASE ASSEMBLY PROTEIN COX18, MITOCHONDRIAL"/>
    <property type="match status" value="1"/>
</dbReference>
<comment type="function">
    <text evidence="13">Required for the insertion and/or proper folding and/or complex formation of integral membrane proteins into the membrane. Involved in integration of membrane proteins that insert both dependently and independently of the Sec translocase complex, as well as at least some lipoproteins. Aids folding of multispanning membrane proteins.</text>
</comment>
<dbReference type="HAMAP" id="MF_01810">
    <property type="entry name" value="YidC_type1"/>
    <property type="match status" value="1"/>
</dbReference>
<feature type="domain" description="Membrane insertase YidC N-terminal" evidence="16">
    <location>
        <begin position="93"/>
        <end position="376"/>
    </location>
</feature>
<evidence type="ECO:0000313" key="17">
    <source>
        <dbReference type="EMBL" id="PRH81942.1"/>
    </source>
</evidence>
<proteinExistence type="inferred from homology"/>
<dbReference type="InterPro" id="IPR038221">
    <property type="entry name" value="YidC_periplasmic_sf"/>
</dbReference>
<evidence type="ECO:0000256" key="12">
    <source>
        <dbReference type="ARBA" id="ARBA00033342"/>
    </source>
</evidence>
<evidence type="ECO:0000256" key="11">
    <source>
        <dbReference type="ARBA" id="ARBA00033245"/>
    </source>
</evidence>
<dbReference type="Proteomes" id="UP000241736">
    <property type="component" value="Unassembled WGS sequence"/>
</dbReference>
<dbReference type="Pfam" id="PF14849">
    <property type="entry name" value="YidC_periplas"/>
    <property type="match status" value="1"/>
</dbReference>
<dbReference type="InterPro" id="IPR028053">
    <property type="entry name" value="Membr_insert_YidC_N"/>
</dbReference>
<evidence type="ECO:0000256" key="9">
    <source>
        <dbReference type="ARBA" id="ARBA00023136"/>
    </source>
</evidence>
<dbReference type="Gene3D" id="2.70.98.90">
    <property type="match status" value="1"/>
</dbReference>
<dbReference type="NCBIfam" id="TIGR03593">
    <property type="entry name" value="yidC_nterm"/>
    <property type="match status" value="1"/>
</dbReference>
<evidence type="ECO:0000259" key="16">
    <source>
        <dbReference type="Pfam" id="PF14849"/>
    </source>
</evidence>
<evidence type="ECO:0000256" key="6">
    <source>
        <dbReference type="ARBA" id="ARBA00022692"/>
    </source>
</evidence>
<evidence type="ECO:0000256" key="14">
    <source>
        <dbReference type="SAM" id="MobiDB-lite"/>
    </source>
</evidence>
<dbReference type="InterPro" id="IPR001708">
    <property type="entry name" value="YidC/ALB3/OXA1/COX18"/>
</dbReference>
<feature type="transmembrane region" description="Helical" evidence="13">
    <location>
        <begin position="454"/>
        <end position="477"/>
    </location>
</feature>
<evidence type="ECO:0000256" key="8">
    <source>
        <dbReference type="ARBA" id="ARBA00022989"/>
    </source>
</evidence>
<keyword evidence="9 13" id="KW-0472">Membrane</keyword>
<evidence type="ECO:0000256" key="1">
    <source>
        <dbReference type="ARBA" id="ARBA00004429"/>
    </source>
</evidence>
<dbReference type="NCBIfam" id="TIGR03592">
    <property type="entry name" value="yidC_oxa1_cterm"/>
    <property type="match status" value="1"/>
</dbReference>
<dbReference type="InterPro" id="IPR028055">
    <property type="entry name" value="YidC/Oxa/ALB_C"/>
</dbReference>
<feature type="transmembrane region" description="Helical" evidence="13">
    <location>
        <begin position="391"/>
        <end position="411"/>
    </location>
</feature>
<dbReference type="CDD" id="cd19961">
    <property type="entry name" value="EcYidC-like_peri"/>
    <property type="match status" value="1"/>
</dbReference>
<comment type="caution">
    <text evidence="13">Lacks conserved residue(s) required for the propagation of feature annotation.</text>
</comment>
<evidence type="ECO:0000259" key="15">
    <source>
        <dbReference type="Pfam" id="PF02096"/>
    </source>
</evidence>
<protein>
    <recommendedName>
        <fullName evidence="3 13">Membrane protein insertase YidC</fullName>
    </recommendedName>
    <alternativeName>
        <fullName evidence="12 13">Foldase YidC</fullName>
    </alternativeName>
    <alternativeName>
        <fullName evidence="11 13">Membrane integrase YidC</fullName>
    </alternativeName>
    <alternativeName>
        <fullName evidence="13">Membrane protein YidC</fullName>
    </alternativeName>
</protein>
<evidence type="ECO:0000256" key="10">
    <source>
        <dbReference type="ARBA" id="ARBA00023186"/>
    </source>
</evidence>
<organism evidence="17 18">
    <name type="scientific">Arenimonas caeni</name>
    <dbReference type="NCBI Taxonomy" id="2058085"/>
    <lineage>
        <taxon>Bacteria</taxon>
        <taxon>Pseudomonadati</taxon>
        <taxon>Pseudomonadota</taxon>
        <taxon>Gammaproteobacteria</taxon>
        <taxon>Lysobacterales</taxon>
        <taxon>Lysobacteraceae</taxon>
        <taxon>Arenimonas</taxon>
    </lineage>
</organism>
<dbReference type="PANTHER" id="PTHR12428">
    <property type="entry name" value="OXA1"/>
    <property type="match status" value="1"/>
</dbReference>
<dbReference type="NCBIfam" id="NF002352">
    <property type="entry name" value="PRK01318.1-3"/>
    <property type="match status" value="1"/>
</dbReference>
<comment type="similarity">
    <text evidence="2 13">Belongs to the OXA1/ALB3/YidC family. Type 1 subfamily.</text>
</comment>
<dbReference type="EMBL" id="PVLF01000015">
    <property type="protein sequence ID" value="PRH81942.1"/>
    <property type="molecule type" value="Genomic_DNA"/>
</dbReference>
<accession>A0A2P6M7G8</accession>
<dbReference type="GO" id="GO:0015031">
    <property type="term" value="P:protein transport"/>
    <property type="evidence" value="ECO:0007669"/>
    <property type="project" value="UniProtKB-KW"/>
</dbReference>
<dbReference type="OrthoDB" id="9780552at2"/>
<gene>
    <name evidence="13" type="primary">yidC</name>
    <name evidence="17" type="ORF">C6N40_10145</name>
</gene>
<evidence type="ECO:0000256" key="2">
    <source>
        <dbReference type="ARBA" id="ARBA00010527"/>
    </source>
</evidence>
<feature type="domain" description="Membrane insertase YidC/Oxa/ALB C-terminal" evidence="15">
    <location>
        <begin position="391"/>
        <end position="570"/>
    </location>
</feature>
<evidence type="ECO:0000256" key="13">
    <source>
        <dbReference type="HAMAP-Rule" id="MF_01810"/>
    </source>
</evidence>
<dbReference type="GO" id="GO:0051205">
    <property type="term" value="P:protein insertion into membrane"/>
    <property type="evidence" value="ECO:0007669"/>
    <property type="project" value="TreeGrafter"/>
</dbReference>
<evidence type="ECO:0000256" key="7">
    <source>
        <dbReference type="ARBA" id="ARBA00022927"/>
    </source>
</evidence>
<dbReference type="GO" id="GO:0032977">
    <property type="term" value="F:membrane insertase activity"/>
    <property type="evidence" value="ECO:0007669"/>
    <property type="project" value="InterPro"/>
</dbReference>
<dbReference type="InterPro" id="IPR047196">
    <property type="entry name" value="YidC_ALB_C"/>
</dbReference>
<keyword evidence="7 13" id="KW-0653">Protein transport</keyword>
<keyword evidence="5 13" id="KW-1003">Cell membrane</keyword>
<comment type="subcellular location">
    <subcellularLocation>
        <location evidence="1">Cell inner membrane</location>
        <topology evidence="1">Multi-pass membrane protein</topology>
    </subcellularLocation>
    <subcellularLocation>
        <location evidence="13">Cell membrane</location>
        <topology evidence="13">Multi-pass membrane protein</topology>
    </subcellularLocation>
</comment>
<keyword evidence="8 13" id="KW-1133">Transmembrane helix</keyword>
<keyword evidence="18" id="KW-1185">Reference proteome</keyword>
<dbReference type="GO" id="GO:0005886">
    <property type="term" value="C:plasma membrane"/>
    <property type="evidence" value="ECO:0007669"/>
    <property type="project" value="UniProtKB-SubCell"/>
</dbReference>
<keyword evidence="10 13" id="KW-0143">Chaperone</keyword>
<dbReference type="PRINTS" id="PR00701">
    <property type="entry name" value="60KDINNERMP"/>
</dbReference>
<comment type="caution">
    <text evidence="17">The sequence shown here is derived from an EMBL/GenBank/DDBJ whole genome shotgun (WGS) entry which is preliminary data.</text>
</comment>
<reference evidence="17 18" key="1">
    <citation type="submission" date="2018-03" db="EMBL/GenBank/DDBJ databases">
        <title>Arenimonas caeni sp. nov., isolated from activated sludge.</title>
        <authorList>
            <person name="Liu H."/>
        </authorList>
    </citation>
    <scope>NUCLEOTIDE SEQUENCE [LARGE SCALE GENOMIC DNA]</scope>
    <source>
        <strain evidence="18">z29</strain>
    </source>
</reference>
<name>A0A2P6M7G8_9GAMM</name>